<dbReference type="HOGENOM" id="CLU_830551_0_0_2"/>
<reference evidence="1 2" key="2">
    <citation type="journal article" date="2011" name="Stand. Genomic Sci.">
        <title>Complete genome sequence of Ferroglobus placidus AEDII12DO.</title>
        <authorList>
            <person name="Anderson I."/>
            <person name="Risso C."/>
            <person name="Holmes D."/>
            <person name="Lucas S."/>
            <person name="Copeland A."/>
            <person name="Lapidus A."/>
            <person name="Cheng J.F."/>
            <person name="Bruce D."/>
            <person name="Goodwin L."/>
            <person name="Pitluck S."/>
            <person name="Saunders E."/>
            <person name="Brettin T."/>
            <person name="Detter J.C."/>
            <person name="Han C."/>
            <person name="Tapia R."/>
            <person name="Larimer F."/>
            <person name="Land M."/>
            <person name="Hauser L."/>
            <person name="Woyke T."/>
            <person name="Lovley D."/>
            <person name="Kyrpides N."/>
            <person name="Ivanova N."/>
        </authorList>
    </citation>
    <scope>NUCLEOTIDE SEQUENCE [LARGE SCALE GENOMIC DNA]</scope>
    <source>
        <strain evidence="2">DSM 10642 / AEDII12DO</strain>
    </source>
</reference>
<dbReference type="OrthoDB" id="85977at2157"/>
<accession>D3S1R5</accession>
<dbReference type="STRING" id="589924.Ferp_0186"/>
<keyword evidence="2" id="KW-1185">Reference proteome</keyword>
<organism evidence="1 2">
    <name type="scientific">Ferroglobus placidus (strain DSM 10642 / AEDII12DO)</name>
    <dbReference type="NCBI Taxonomy" id="589924"/>
    <lineage>
        <taxon>Archaea</taxon>
        <taxon>Methanobacteriati</taxon>
        <taxon>Methanobacteriota</taxon>
        <taxon>Archaeoglobi</taxon>
        <taxon>Archaeoglobales</taxon>
        <taxon>Archaeoglobaceae</taxon>
        <taxon>Ferroglobus</taxon>
    </lineage>
</organism>
<reference evidence="2" key="1">
    <citation type="submission" date="2010-02" db="EMBL/GenBank/DDBJ databases">
        <title>Complete sequence of Ferroglobus placidus DSM 10642.</title>
        <authorList>
            <consortium name="US DOE Joint Genome Institute"/>
            <person name="Lucas S."/>
            <person name="Copeland A."/>
            <person name="Lapidus A."/>
            <person name="Cheng J.-F."/>
            <person name="Bruce D."/>
            <person name="Goodwin L."/>
            <person name="Pitluck S."/>
            <person name="Saunders E."/>
            <person name="Brettin T."/>
            <person name="Detter J.C."/>
            <person name="Han C."/>
            <person name="Tapia R."/>
            <person name="Larimer F."/>
            <person name="Land M."/>
            <person name="Hauser L."/>
            <person name="Kyrpides N."/>
            <person name="Ivanova N."/>
            <person name="Holmes D."/>
            <person name="Lovley D."/>
            <person name="Kyrpides N."/>
            <person name="Anderson I.J."/>
            <person name="Woyke T."/>
        </authorList>
    </citation>
    <scope>NUCLEOTIDE SEQUENCE [LARGE SCALE GENOMIC DNA]</scope>
    <source>
        <strain evidence="2">DSM 10642 / AEDII12DO</strain>
    </source>
</reference>
<evidence type="ECO:0000313" key="1">
    <source>
        <dbReference type="EMBL" id="ADC64372.1"/>
    </source>
</evidence>
<dbReference type="EMBL" id="CP001899">
    <property type="protein sequence ID" value="ADC64372.1"/>
    <property type="molecule type" value="Genomic_DNA"/>
</dbReference>
<dbReference type="KEGG" id="fpl:Ferp_0186"/>
<dbReference type="PROSITE" id="PS51257">
    <property type="entry name" value="PROKAR_LIPOPROTEIN"/>
    <property type="match status" value="1"/>
</dbReference>
<dbReference type="Proteomes" id="UP000002613">
    <property type="component" value="Chromosome"/>
</dbReference>
<gene>
    <name evidence="1" type="ordered locus">Ferp_0186</name>
</gene>
<dbReference type="RefSeq" id="WP_012964719.1">
    <property type="nucleotide sequence ID" value="NC_013849.1"/>
</dbReference>
<name>D3S1R5_FERPA</name>
<dbReference type="eggNOG" id="arCOG02980">
    <property type="taxonomic scope" value="Archaea"/>
</dbReference>
<sequence length="334" mass="38587">MKRAIIILFAALLLSACTDEISESYKEALREFNEFRGTNFSPELKVVDTNFVLKHWGSYSESEDLFYKAMMILPANYSFKKAKEHDLKSFVAFVWEGKIYVVKENFDKDKFKRTVFHELEHLYQEKFNISSDGTFDGEKAKAAAIEGDARLISKILAKEPLEKESLMEIDEDNAYYILSSIHYTYGYNLALEVYNKTGDTIYLLQNPPKTMEQVMHPEKYFKNESFLKMEGDRLGEAFLFVFLAAHVLDSSAKVAAEGWNGDSYYLNDTGWSWIIAFDSEKDAIEFETAVNLMLMKIGEKKEDGYLIKEKYVPQIIKVERKNASVILQSNFVED</sequence>
<dbReference type="GeneID" id="8777680"/>
<proteinExistence type="predicted"/>
<dbReference type="AlphaFoldDB" id="D3S1R5"/>
<evidence type="ECO:0000313" key="2">
    <source>
        <dbReference type="Proteomes" id="UP000002613"/>
    </source>
</evidence>
<protein>
    <submittedName>
        <fullName evidence="1">Uncharacterized protein</fullName>
    </submittedName>
</protein>
<dbReference type="PaxDb" id="589924-Ferp_0186"/>